<dbReference type="GO" id="GO:0016301">
    <property type="term" value="F:kinase activity"/>
    <property type="evidence" value="ECO:0007669"/>
    <property type="project" value="UniProtKB-KW"/>
</dbReference>
<accession>A0A3G4ZTP3</accession>
<keyword evidence="2" id="KW-0418">Kinase</keyword>
<feature type="compositionally biased region" description="Low complexity" evidence="1">
    <location>
        <begin position="658"/>
        <end position="668"/>
    </location>
</feature>
<gene>
    <name evidence="2" type="ORF">Edafosvirus8_22</name>
</gene>
<keyword evidence="2" id="KW-0808">Transferase</keyword>
<protein>
    <submittedName>
        <fullName evidence="2">Divergent protein kinase</fullName>
    </submittedName>
</protein>
<feature type="compositionally biased region" description="Basic and acidic residues" evidence="1">
    <location>
        <begin position="482"/>
        <end position="506"/>
    </location>
</feature>
<feature type="region of interest" description="Disordered" evidence="1">
    <location>
        <begin position="576"/>
        <end position="668"/>
    </location>
</feature>
<dbReference type="EMBL" id="MK072073">
    <property type="protein sequence ID" value="AYV78272.1"/>
    <property type="molecule type" value="Genomic_DNA"/>
</dbReference>
<feature type="region of interest" description="Disordered" evidence="1">
    <location>
        <begin position="390"/>
        <end position="535"/>
    </location>
</feature>
<feature type="compositionally biased region" description="Basic and acidic residues" evidence="1">
    <location>
        <begin position="457"/>
        <end position="468"/>
    </location>
</feature>
<feature type="compositionally biased region" description="Acidic residues" evidence="1">
    <location>
        <begin position="516"/>
        <end position="535"/>
    </location>
</feature>
<proteinExistence type="predicted"/>
<evidence type="ECO:0000256" key="1">
    <source>
        <dbReference type="SAM" id="MobiDB-lite"/>
    </source>
</evidence>
<feature type="compositionally biased region" description="Basic residues" evidence="1">
    <location>
        <begin position="639"/>
        <end position="649"/>
    </location>
</feature>
<sequence length="871" mass="100393">MTDENKYDNIDFCINTLYDFIYNRDKSTGCYKIKHIVKNAIKLIDLKKPKSFNYKNILTGNIKYTDYFNKRWHFKKYSDTSYPSTISVGIYDNKNKNIDDLHRGEVYNMAVMYILSELVINEKLKFILLPIMNFDTKYGKLKEVNSEIIDEISKKNHQDITITNDTDIYLMITEHYFKMSTLDEFIRENYKSLKENQWKVLFFQILYTLYKITERHTNFRHNMLNTYSLRISKKKENDNIEKFNIGDTVFNIPNVGFEIKMTDFDKSHINDYIKNYDSDNKIKENPYYDIHYFFQSLLYLLEELGGIPKEIKNFYNDVLPDQFRTKNKKQFNGLDEAYFETNVSSIQTPTIILKKNNFFSQFIRQSMDSEMSISPISNNPQDIKKFNIKDGNIDYPKSPTEVSDAPQMLARKKQKKKDNNKVISRGTRKLKKAKLSKDNDTLSEGTLLSRAEDDFEESKKEDNDDNHKNKVKKKSKKKSKEKAKVSRSKKDVPKDTKKDAPKDTKKDQKKNKDKKDDDDIELENDVEIVDVDDNLDEEEEAVIEADEEEADIEDQDSIDAAEQEIERLRKEVFKKYSKQSRMTNKDDSDSDDVNMTIRDTEVDASHIPKKQEPTNRFMKLFQEMPTIGMNTNDKGKEKKKEKKKGKSKKKRDDDTSELSDLSETNLNQNINMQQQPMNPMMMGNPPMNGQFMPNPGFKIPNMPNMGYPQNPNALSEQFIPPNMGNTMQNTMQNLGANMLPMKADQNIMQSLPPLPNQNGNMGSMYPSMGLPGTSSGTSGMNSKIPSSMGSIMPGTVGAMPPDLKVITPEMGGQMGAMAGMGGMPMPAMDGMPMPEMGGMGGIPVPQMGGRQKRYGLIKDKKNKKDKNAFFF</sequence>
<feature type="compositionally biased region" description="Basic and acidic residues" evidence="1">
    <location>
        <begin position="598"/>
        <end position="613"/>
    </location>
</feature>
<feature type="compositionally biased region" description="Basic residues" evidence="1">
    <location>
        <begin position="469"/>
        <end position="481"/>
    </location>
</feature>
<evidence type="ECO:0000313" key="2">
    <source>
        <dbReference type="EMBL" id="AYV78272.1"/>
    </source>
</evidence>
<organism evidence="2">
    <name type="scientific">Edafosvirus sp</name>
    <dbReference type="NCBI Taxonomy" id="2487765"/>
    <lineage>
        <taxon>Viruses</taxon>
        <taxon>Varidnaviria</taxon>
        <taxon>Bamfordvirae</taxon>
        <taxon>Nucleocytoviricota</taxon>
        <taxon>Megaviricetes</taxon>
        <taxon>Imitervirales</taxon>
        <taxon>Mimiviridae</taxon>
        <taxon>Klosneuvirinae</taxon>
    </lineage>
</organism>
<reference evidence="2" key="1">
    <citation type="submission" date="2018-10" db="EMBL/GenBank/DDBJ databases">
        <title>Hidden diversity of soil giant viruses.</title>
        <authorList>
            <person name="Schulz F."/>
            <person name="Alteio L."/>
            <person name="Goudeau D."/>
            <person name="Ryan E.M."/>
            <person name="Malmstrom R.R."/>
            <person name="Blanchard J."/>
            <person name="Woyke T."/>
        </authorList>
    </citation>
    <scope>NUCLEOTIDE SEQUENCE</scope>
    <source>
        <strain evidence="2">EDV1</strain>
    </source>
</reference>
<name>A0A3G4ZTP3_9VIRU</name>